<reference evidence="1 2" key="1">
    <citation type="journal article" date="2014" name="BMC Genomics">
        <title>Comparison of environmental and isolate Sulfobacillus genomes reveals diverse carbon, sulfur, nitrogen, and hydrogen metabolisms.</title>
        <authorList>
            <person name="Justice N.B."/>
            <person name="Norman A."/>
            <person name="Brown C.T."/>
            <person name="Singh A."/>
            <person name="Thomas B.C."/>
            <person name="Banfield J.F."/>
        </authorList>
    </citation>
    <scope>NUCLEOTIDE SEQUENCE [LARGE SCALE GENOMIC DNA]</scope>
    <source>
        <strain evidence="1">AMDSBA3</strain>
    </source>
</reference>
<name>A0A2T2WGE4_9FIRM</name>
<gene>
    <name evidence="1" type="ORF">C7B45_11335</name>
</gene>
<organism evidence="1 2">
    <name type="scientific">Sulfobacillus acidophilus</name>
    <dbReference type="NCBI Taxonomy" id="53633"/>
    <lineage>
        <taxon>Bacteria</taxon>
        <taxon>Bacillati</taxon>
        <taxon>Bacillota</taxon>
        <taxon>Clostridia</taxon>
        <taxon>Eubacteriales</taxon>
        <taxon>Clostridiales Family XVII. Incertae Sedis</taxon>
        <taxon>Sulfobacillus</taxon>
    </lineage>
</organism>
<dbReference type="AlphaFoldDB" id="A0A2T2WGE4"/>
<dbReference type="EMBL" id="PXYV01000037">
    <property type="protein sequence ID" value="PSR21299.1"/>
    <property type="molecule type" value="Genomic_DNA"/>
</dbReference>
<evidence type="ECO:0000313" key="2">
    <source>
        <dbReference type="Proteomes" id="UP000241848"/>
    </source>
</evidence>
<accession>A0A2T2WGE4</accession>
<protein>
    <submittedName>
        <fullName evidence="1">Uncharacterized protein</fullName>
    </submittedName>
</protein>
<comment type="caution">
    <text evidence="1">The sequence shown here is derived from an EMBL/GenBank/DDBJ whole genome shotgun (WGS) entry which is preliminary data.</text>
</comment>
<sequence length="425" mass="49408">MPQEMTEAKRRVEEKFWSLLASRYPLTWWWWTRDQDKVNLFPEWSAAAFTREAHDWRRLSQETVNVNDREVQHWGRYARWAAVRLSAGAYQDAAEPLMLANSVLRVVELLDPDRNRYPRDQLINALGTWIGRVSGVNASDYWRKVRVQSEAMRLVQQIFRLKPAPDRQVAEIADQQQLAKGLIEQYVGRMLDVQSDEDEPVPWALSAQMDVEQWRLFRHRVGQETPLVIEHPELGAQVLHPQLDHAPRIQEVVVPGLSQWWVQPDSERSLIYHGDQRDFTLPLALVLALWYAQSSAKHLSWALTPMSQIEGGLMALSRLLETLWPTWTPVKTRIMAQWSQRRRALAAGDAWLWLEDGDADEVLKWLCRFVPKSQAISVIPWMKSHPGHYVMAQQTSDILLAVDPALDWTHWVFRNGPVMPAELFI</sequence>
<evidence type="ECO:0000313" key="1">
    <source>
        <dbReference type="EMBL" id="PSR21299.1"/>
    </source>
</evidence>
<proteinExistence type="predicted"/>
<dbReference type="Proteomes" id="UP000241848">
    <property type="component" value="Unassembled WGS sequence"/>
</dbReference>